<gene>
    <name evidence="3" type="ORF">ACFQJC_01350</name>
</gene>
<accession>A0ABD5ZA82</accession>
<evidence type="ECO:0000256" key="1">
    <source>
        <dbReference type="ARBA" id="ARBA00022801"/>
    </source>
</evidence>
<evidence type="ECO:0000313" key="3">
    <source>
        <dbReference type="EMBL" id="MFC7202145.1"/>
    </source>
</evidence>
<dbReference type="RefSeq" id="WP_390221450.1">
    <property type="nucleotide sequence ID" value="NZ_JBHTAA010000001.1"/>
</dbReference>
<dbReference type="InterPro" id="IPR050266">
    <property type="entry name" value="AB_hydrolase_sf"/>
</dbReference>
<dbReference type="AlphaFoldDB" id="A0ABD5ZA82"/>
<dbReference type="InterPro" id="IPR029058">
    <property type="entry name" value="AB_hydrolase_fold"/>
</dbReference>
<comment type="caution">
    <text evidence="3">The sequence shown here is derived from an EMBL/GenBank/DDBJ whole genome shotgun (WGS) entry which is preliminary data.</text>
</comment>
<dbReference type="PANTHER" id="PTHR43798">
    <property type="entry name" value="MONOACYLGLYCEROL LIPASE"/>
    <property type="match status" value="1"/>
</dbReference>
<evidence type="ECO:0000259" key="2">
    <source>
        <dbReference type="Pfam" id="PF00561"/>
    </source>
</evidence>
<protein>
    <submittedName>
        <fullName evidence="3">Alpha/beta fold hydrolase</fullName>
    </submittedName>
</protein>
<dbReference type="GO" id="GO:0016787">
    <property type="term" value="F:hydrolase activity"/>
    <property type="evidence" value="ECO:0007669"/>
    <property type="project" value="UniProtKB-KW"/>
</dbReference>
<organism evidence="3 4">
    <name type="scientific">Haloferax namakaokahaiae</name>
    <dbReference type="NCBI Taxonomy" id="1748331"/>
    <lineage>
        <taxon>Archaea</taxon>
        <taxon>Methanobacteriati</taxon>
        <taxon>Methanobacteriota</taxon>
        <taxon>Stenosarchaea group</taxon>
        <taxon>Halobacteria</taxon>
        <taxon>Halobacteriales</taxon>
        <taxon>Haloferacaceae</taxon>
        <taxon>Haloferax</taxon>
    </lineage>
</organism>
<feature type="domain" description="AB hydrolase-1" evidence="2">
    <location>
        <begin position="21"/>
        <end position="257"/>
    </location>
</feature>
<reference evidence="3 4" key="1">
    <citation type="journal article" date="2019" name="Int. J. Syst. Evol. Microbiol.">
        <title>The Global Catalogue of Microorganisms (GCM) 10K type strain sequencing project: providing services to taxonomists for standard genome sequencing and annotation.</title>
        <authorList>
            <consortium name="The Broad Institute Genomics Platform"/>
            <consortium name="The Broad Institute Genome Sequencing Center for Infectious Disease"/>
            <person name="Wu L."/>
            <person name="Ma J."/>
        </authorList>
    </citation>
    <scope>NUCLEOTIDE SEQUENCE [LARGE SCALE GENOMIC DNA]</scope>
    <source>
        <strain evidence="3 4">DSM 29988</strain>
    </source>
</reference>
<proteinExistence type="predicted"/>
<dbReference type="PANTHER" id="PTHR43798:SF31">
    <property type="entry name" value="AB HYDROLASE SUPERFAMILY PROTEIN YCLE"/>
    <property type="match status" value="1"/>
</dbReference>
<dbReference type="InterPro" id="IPR000073">
    <property type="entry name" value="AB_hydrolase_1"/>
</dbReference>
<dbReference type="SUPFAM" id="SSF53474">
    <property type="entry name" value="alpha/beta-Hydrolases"/>
    <property type="match status" value="1"/>
</dbReference>
<evidence type="ECO:0000313" key="4">
    <source>
        <dbReference type="Proteomes" id="UP001596481"/>
    </source>
</evidence>
<dbReference type="PRINTS" id="PR00111">
    <property type="entry name" value="ABHYDROLASE"/>
</dbReference>
<dbReference type="PRINTS" id="PR00412">
    <property type="entry name" value="EPOXHYDRLASE"/>
</dbReference>
<dbReference type="EMBL" id="JBHTAA010000001">
    <property type="protein sequence ID" value="MFC7202145.1"/>
    <property type="molecule type" value="Genomic_DNA"/>
</dbReference>
<dbReference type="Pfam" id="PF00561">
    <property type="entry name" value="Abhydrolase_1"/>
    <property type="match status" value="1"/>
</dbReference>
<name>A0ABD5ZA82_9EURY</name>
<keyword evidence="4" id="KW-1185">Reference proteome</keyword>
<sequence length="286" mass="32232">MPSVQTADTTTYYVEAGSGHPIVFVHGAILDHRQWDVQRHALADDYRTLAYDVRGHGRTGRSVRRRYSIDTFVADLDAFITGLDLDRPVLCGLSMGGCIAQAYAATYPDRISGLVLVDTFTPELFDRREWFQRSLLLRATILPVRLVGYERVEKVMVWLQERIEGRRAGGDYENVEALRRDGPKMDTEEFAKVIRALASFHEVPISLSAITVPTLVLYGEHELAFVKRHAEKLGRELPDVVVQEVPDAGHASNLDNPEFVTAQLRHFVAERVAENSTVDGTRPREM</sequence>
<keyword evidence="1 3" id="KW-0378">Hydrolase</keyword>
<dbReference type="Gene3D" id="3.40.50.1820">
    <property type="entry name" value="alpha/beta hydrolase"/>
    <property type="match status" value="1"/>
</dbReference>
<dbReference type="Proteomes" id="UP001596481">
    <property type="component" value="Unassembled WGS sequence"/>
</dbReference>
<dbReference type="InterPro" id="IPR000639">
    <property type="entry name" value="Epox_hydrolase-like"/>
</dbReference>